<dbReference type="Proteomes" id="UP000013523">
    <property type="component" value="Chromosome"/>
</dbReference>
<keyword evidence="3" id="KW-1185">Reference proteome</keyword>
<feature type="region of interest" description="Disordered" evidence="1">
    <location>
        <begin position="465"/>
        <end position="499"/>
    </location>
</feature>
<accession>R4K482</accession>
<name>R4K482_CLOPA</name>
<evidence type="ECO:0000313" key="2">
    <source>
        <dbReference type="EMBL" id="AGK97398.1"/>
    </source>
</evidence>
<dbReference type="STRING" id="86416.Clopa_2538"/>
<gene>
    <name evidence="2" type="ORF">Clopa_2538</name>
</gene>
<feature type="compositionally biased region" description="Polar residues" evidence="1">
    <location>
        <begin position="473"/>
        <end position="487"/>
    </location>
</feature>
<dbReference type="AlphaFoldDB" id="R4K482"/>
<dbReference type="Pfam" id="PF05133">
    <property type="entry name" value="SPP1_portal"/>
    <property type="match status" value="2"/>
</dbReference>
<proteinExistence type="predicted"/>
<dbReference type="OrthoDB" id="2514584at2"/>
<reference evidence="2 3" key="1">
    <citation type="submission" date="2012-01" db="EMBL/GenBank/DDBJ databases">
        <title>Complete sequence of chromosome of Clostridium pasteurianum BC1.</title>
        <authorList>
            <consortium name="US DOE Joint Genome Institute"/>
            <person name="Lucas S."/>
            <person name="Han J."/>
            <person name="Lapidus A."/>
            <person name="Cheng J.-F."/>
            <person name="Goodwin L."/>
            <person name="Pitluck S."/>
            <person name="Peters L."/>
            <person name="Mikhailova N."/>
            <person name="Teshima H."/>
            <person name="Detter J.C."/>
            <person name="Han C."/>
            <person name="Tapia R."/>
            <person name="Land M."/>
            <person name="Hauser L."/>
            <person name="Kyrpides N."/>
            <person name="Ivanova N."/>
            <person name="Pagani I."/>
            <person name="Dunn J."/>
            <person name="Taghavi S."/>
            <person name="Francis A."/>
            <person name="van der Lelie D."/>
            <person name="Woyke T."/>
        </authorList>
    </citation>
    <scope>NUCLEOTIDE SEQUENCE [LARGE SCALE GENOMIC DNA]</scope>
    <source>
        <strain evidence="2 3">BC1</strain>
    </source>
</reference>
<dbReference type="InterPro" id="IPR021145">
    <property type="entry name" value="Portal_protein_SPP1_Gp6-like"/>
</dbReference>
<dbReference type="RefSeq" id="WP_015615698.1">
    <property type="nucleotide sequence ID" value="NC_021182.1"/>
</dbReference>
<evidence type="ECO:0000313" key="3">
    <source>
        <dbReference type="Proteomes" id="UP000013523"/>
    </source>
</evidence>
<dbReference type="PATRIC" id="fig|86416.3.peg.2522"/>
<protein>
    <submittedName>
        <fullName evidence="2">Phage portal protein, SPP1 Gp6</fullName>
    </submittedName>
</protein>
<organism evidence="2 3">
    <name type="scientific">Clostridium pasteurianum BC1</name>
    <dbReference type="NCBI Taxonomy" id="86416"/>
    <lineage>
        <taxon>Bacteria</taxon>
        <taxon>Bacillati</taxon>
        <taxon>Bacillota</taxon>
        <taxon>Clostridia</taxon>
        <taxon>Eubacteriales</taxon>
        <taxon>Clostridiaceae</taxon>
        <taxon>Clostridium</taxon>
    </lineage>
</organism>
<dbReference type="eggNOG" id="ENOG502Z99R">
    <property type="taxonomic scope" value="Bacteria"/>
</dbReference>
<dbReference type="KEGG" id="cpas:Clopa_2538"/>
<dbReference type="EMBL" id="CP003261">
    <property type="protein sequence ID" value="AGK97398.1"/>
    <property type="molecule type" value="Genomic_DNA"/>
</dbReference>
<evidence type="ECO:0000256" key="1">
    <source>
        <dbReference type="SAM" id="MobiDB-lite"/>
    </source>
</evidence>
<sequence length="499" mass="55859">MLTDLNFLNPGQLWPPPAENERLNQYNLNRLIFEGKHDVVYAEQFKRIERIIGNFQNVVSYAVICNFQKLISLKVADLLLGEEPIIQTGDTKSNEQAAIKNISDNGGVNNISYQVALDLSRYGDGLFYIYKDKDTGLGKIDVTQPSIWFPVVDPSNLKRIQYHVLAWTYNQVDDNIGLINKILNGKSQLNKHLKVQIHYRGNYEERDYILKENKIVQQFGESIVVQTGLDDFAIVPVANVLTSDRIHGMDDYMDLDNILSEIEVRLSQIAKILDRHADPSVQGPASALQQDPETGEWHLKMGNYFSRDSNEDPPVEYLVWDASLQANFTMLEKLINILYTISEMGPSILSAGQLDHSSGTAISGTAIKLRMVSPLAKVRRVAARFKPALIKSYKLCSQLGGEGIINLSKTTISVTFQDGLPKDDLELAKIMQIRTGNKATISQIKAIQMLDDMTEENAEKELEAIREDDNLASPLSNGNNPFANSNVIPPEDPPVNGEK</sequence>
<dbReference type="HOGENOM" id="CLU_041256_0_0_9"/>